<dbReference type="Proteomes" id="UP000095576">
    <property type="component" value="Unassembled WGS sequence"/>
</dbReference>
<dbReference type="AlphaFoldDB" id="A0A174PBZ0"/>
<dbReference type="Pfam" id="PF08808">
    <property type="entry name" value="RES"/>
    <property type="match status" value="1"/>
</dbReference>
<evidence type="ECO:0000313" key="4">
    <source>
        <dbReference type="Proteomes" id="UP000095576"/>
    </source>
</evidence>
<sequence length="391" mass="45289">MGRVKAMMMEQEDGLMHSFEEDKNVCANHFKDSYLQTYINSSGHSGECSYCGKTHKKVLSMKVFMDFVKSKLAQRLCPLDEANLPLASSYYDDEDEEILGFSRAGCYIIPNSAERYESVQDLMYEYNLYTSDDSLNEDIASCFNYDELTKNDVFEEDLDEELSFAWDNFVKMVKYKKRYTFFQDPYFIRQEEWKDDILTEINQLCGNILTIILPSGTTIFRGRPNDNPKKPRTSFKDLTAPPTEFAKENRMSATGISMFYGALDSATPVAEIRNYDSGAVIDLGEFVLKKELVVVDLFKIPKELSFWMPQYFREYKFLKKFHSEITKPITKNPGIEYVPTQIFTEYIRFMNSKHIDGIIYKSSLTGKKNIVLFYDNTTTADILDLKNVSIV</sequence>
<dbReference type="InterPro" id="IPR041206">
    <property type="entry name" value="HEPN/RES_NTD1"/>
</dbReference>
<evidence type="ECO:0000259" key="1">
    <source>
        <dbReference type="Pfam" id="PF08808"/>
    </source>
</evidence>
<reference evidence="3 4" key="1">
    <citation type="submission" date="2015-09" db="EMBL/GenBank/DDBJ databases">
        <authorList>
            <consortium name="Pathogen Informatics"/>
        </authorList>
    </citation>
    <scope>NUCLEOTIDE SEQUENCE [LARGE SCALE GENOMIC DNA]</scope>
    <source>
        <strain evidence="3 4">2789STDY5834899</strain>
    </source>
</reference>
<dbReference type="EMBL" id="CZAP01000008">
    <property type="protein sequence ID" value="CUP58524.1"/>
    <property type="molecule type" value="Genomic_DNA"/>
</dbReference>
<proteinExistence type="predicted"/>
<protein>
    <submittedName>
        <fullName evidence="3">RES domain</fullName>
    </submittedName>
</protein>
<evidence type="ECO:0000259" key="2">
    <source>
        <dbReference type="Pfam" id="PF18870"/>
    </source>
</evidence>
<gene>
    <name evidence="3" type="ORF">ERS852511_02573</name>
</gene>
<accession>A0A174PBZ0</accession>
<evidence type="ECO:0000313" key="3">
    <source>
        <dbReference type="EMBL" id="CUP58524.1"/>
    </source>
</evidence>
<feature type="domain" description="RES" evidence="1">
    <location>
        <begin position="237"/>
        <end position="376"/>
    </location>
</feature>
<dbReference type="InterPro" id="IPR014914">
    <property type="entry name" value="RES_dom"/>
</dbReference>
<feature type="domain" description="HEPN/RES N-terminal" evidence="2">
    <location>
        <begin position="42"/>
        <end position="184"/>
    </location>
</feature>
<dbReference type="RefSeq" id="WP_055300038.1">
    <property type="nucleotide sequence ID" value="NZ_CZAP01000008.1"/>
</dbReference>
<dbReference type="Pfam" id="PF18870">
    <property type="entry name" value="HEPN_RES_NTD1"/>
    <property type="match status" value="1"/>
</dbReference>
<name>A0A174PBZ0_BACT4</name>
<organism evidence="3 4">
    <name type="scientific">Bacteroides thetaiotaomicron</name>
    <dbReference type="NCBI Taxonomy" id="818"/>
    <lineage>
        <taxon>Bacteria</taxon>
        <taxon>Pseudomonadati</taxon>
        <taxon>Bacteroidota</taxon>
        <taxon>Bacteroidia</taxon>
        <taxon>Bacteroidales</taxon>
        <taxon>Bacteroidaceae</taxon>
        <taxon>Bacteroides</taxon>
    </lineage>
</organism>